<evidence type="ECO:0000256" key="2">
    <source>
        <dbReference type="ARBA" id="ARBA00023002"/>
    </source>
</evidence>
<protein>
    <recommendedName>
        <fullName evidence="1">peptide-methionine (S)-S-oxide reductase</fullName>
        <ecNumber evidence="1">1.8.4.11</ecNumber>
    </recommendedName>
</protein>
<dbReference type="Gene3D" id="3.30.1060.10">
    <property type="entry name" value="Peptide methionine sulphoxide reductase MsrA"/>
    <property type="match status" value="1"/>
</dbReference>
<evidence type="ECO:0000313" key="6">
    <source>
        <dbReference type="EMBL" id="SKB62763.1"/>
    </source>
</evidence>
<reference evidence="7" key="1">
    <citation type="submission" date="2017-02" db="EMBL/GenBank/DDBJ databases">
        <authorList>
            <person name="Varghese N."/>
            <person name="Submissions S."/>
        </authorList>
    </citation>
    <scope>NUCLEOTIDE SEQUENCE [LARGE SCALE GENOMIC DNA]</scope>
    <source>
        <strain evidence="7">DSM 23546</strain>
    </source>
</reference>
<comment type="catalytic activity">
    <reaction evidence="4">
        <text>[thioredoxin]-disulfide + L-methionine + H2O = L-methionine (S)-S-oxide + [thioredoxin]-dithiol</text>
        <dbReference type="Rhea" id="RHEA:19993"/>
        <dbReference type="Rhea" id="RHEA-COMP:10698"/>
        <dbReference type="Rhea" id="RHEA-COMP:10700"/>
        <dbReference type="ChEBI" id="CHEBI:15377"/>
        <dbReference type="ChEBI" id="CHEBI:29950"/>
        <dbReference type="ChEBI" id="CHEBI:50058"/>
        <dbReference type="ChEBI" id="CHEBI:57844"/>
        <dbReference type="ChEBI" id="CHEBI:58772"/>
        <dbReference type="EC" id="1.8.4.11"/>
    </reaction>
</comment>
<evidence type="ECO:0000259" key="5">
    <source>
        <dbReference type="Pfam" id="PF01625"/>
    </source>
</evidence>
<evidence type="ECO:0000313" key="7">
    <source>
        <dbReference type="Proteomes" id="UP000190339"/>
    </source>
</evidence>
<keyword evidence="2" id="KW-0560">Oxidoreductase</keyword>
<dbReference type="AlphaFoldDB" id="A0A1T5CTV4"/>
<comment type="catalytic activity">
    <reaction evidence="3">
        <text>L-methionyl-[protein] + [thioredoxin]-disulfide + H2O = L-methionyl-(S)-S-oxide-[protein] + [thioredoxin]-dithiol</text>
        <dbReference type="Rhea" id="RHEA:14217"/>
        <dbReference type="Rhea" id="RHEA-COMP:10698"/>
        <dbReference type="Rhea" id="RHEA-COMP:10700"/>
        <dbReference type="Rhea" id="RHEA-COMP:12313"/>
        <dbReference type="Rhea" id="RHEA-COMP:12315"/>
        <dbReference type="ChEBI" id="CHEBI:15377"/>
        <dbReference type="ChEBI" id="CHEBI:16044"/>
        <dbReference type="ChEBI" id="CHEBI:29950"/>
        <dbReference type="ChEBI" id="CHEBI:44120"/>
        <dbReference type="ChEBI" id="CHEBI:50058"/>
        <dbReference type="EC" id="1.8.4.11"/>
    </reaction>
</comment>
<dbReference type="PANTHER" id="PTHR43774:SF1">
    <property type="entry name" value="PEPTIDE METHIONINE SULFOXIDE REDUCTASE MSRA 2"/>
    <property type="match status" value="1"/>
</dbReference>
<dbReference type="RefSeq" id="WP_079512915.1">
    <property type="nucleotide sequence ID" value="NZ_FUYL01000007.1"/>
</dbReference>
<gene>
    <name evidence="6" type="ORF">SAMN05660866_02470</name>
</gene>
<dbReference type="SUPFAM" id="SSF55068">
    <property type="entry name" value="Peptide methionine sulfoxide reductase"/>
    <property type="match status" value="1"/>
</dbReference>
<proteinExistence type="predicted"/>
<dbReference type="OrthoDB" id="4174719at2"/>
<feature type="domain" description="Peptide methionine sulphoxide reductase MsrA" evidence="5">
    <location>
        <begin position="7"/>
        <end position="138"/>
    </location>
</feature>
<accession>A0A1T5CTV4</accession>
<dbReference type="EMBL" id="FUYL01000007">
    <property type="protein sequence ID" value="SKB62763.1"/>
    <property type="molecule type" value="Genomic_DNA"/>
</dbReference>
<sequence length="166" mass="19126">MQNVRKIGFGGGCHWCTEAVFMVLKGVAKVEQGFIGPQGDIDNLSEAVIVHYNAEVIELKDLVAIHLDTHQSTQNHSMRHKYRSAVYYFMKEDEEFLKLIMNEFQKELSTPIITSILPFGQFKSSEEKFHNYYLSDIEKPFCKTHISPKIQLLKEKYAEHVATKVS</sequence>
<dbReference type="PANTHER" id="PTHR43774">
    <property type="entry name" value="PEPTIDE METHIONINE SULFOXIDE REDUCTASE"/>
    <property type="match status" value="1"/>
</dbReference>
<evidence type="ECO:0000256" key="4">
    <source>
        <dbReference type="ARBA" id="ARBA00048782"/>
    </source>
</evidence>
<dbReference type="EC" id="1.8.4.11" evidence="1"/>
<dbReference type="InterPro" id="IPR002569">
    <property type="entry name" value="Met_Sox_Rdtase_MsrA_dom"/>
</dbReference>
<organism evidence="6 7">
    <name type="scientific">Maribacter arcticus</name>
    <dbReference type="NCBI Taxonomy" id="561365"/>
    <lineage>
        <taxon>Bacteria</taxon>
        <taxon>Pseudomonadati</taxon>
        <taxon>Bacteroidota</taxon>
        <taxon>Flavobacteriia</taxon>
        <taxon>Flavobacteriales</taxon>
        <taxon>Flavobacteriaceae</taxon>
        <taxon>Maribacter</taxon>
    </lineage>
</organism>
<dbReference type="Pfam" id="PF01625">
    <property type="entry name" value="PMSR"/>
    <property type="match status" value="1"/>
</dbReference>
<keyword evidence="7" id="KW-1185">Reference proteome</keyword>
<evidence type="ECO:0000256" key="3">
    <source>
        <dbReference type="ARBA" id="ARBA00047806"/>
    </source>
</evidence>
<evidence type="ECO:0000256" key="1">
    <source>
        <dbReference type="ARBA" id="ARBA00012502"/>
    </source>
</evidence>
<name>A0A1T5CTV4_9FLAO</name>
<dbReference type="GO" id="GO:0008113">
    <property type="term" value="F:peptide-methionine (S)-S-oxide reductase activity"/>
    <property type="evidence" value="ECO:0007669"/>
    <property type="project" value="UniProtKB-EC"/>
</dbReference>
<dbReference type="Proteomes" id="UP000190339">
    <property type="component" value="Unassembled WGS sequence"/>
</dbReference>
<dbReference type="STRING" id="561365.SAMN05660866_02470"/>
<dbReference type="InterPro" id="IPR036509">
    <property type="entry name" value="Met_Sox_Rdtase_MsrA_sf"/>
</dbReference>